<dbReference type="SUPFAM" id="SSF53850">
    <property type="entry name" value="Periplasmic binding protein-like II"/>
    <property type="match status" value="1"/>
</dbReference>
<reference evidence="5" key="1">
    <citation type="submission" date="2016-08" db="EMBL/GenBank/DDBJ databases">
        <authorList>
            <person name="Seilhamer J.J."/>
        </authorList>
    </citation>
    <scope>NUCLEOTIDE SEQUENCE</scope>
    <source>
        <strain evidence="5">86</strain>
    </source>
</reference>
<protein>
    <submittedName>
        <fullName evidence="5">Extracellular solute-binding protein family 1</fullName>
    </submittedName>
</protein>
<feature type="chain" id="PRO_5012962323" evidence="4">
    <location>
        <begin position="22"/>
        <end position="435"/>
    </location>
</feature>
<gene>
    <name evidence="5" type="ORF">KL86PLE_130438</name>
</gene>
<organism evidence="5">
    <name type="scientific">uncultured Pleomorphomonas sp</name>
    <dbReference type="NCBI Taxonomy" id="442121"/>
    <lineage>
        <taxon>Bacteria</taxon>
        <taxon>Pseudomonadati</taxon>
        <taxon>Pseudomonadota</taxon>
        <taxon>Alphaproteobacteria</taxon>
        <taxon>Hyphomicrobiales</taxon>
        <taxon>Pleomorphomonadaceae</taxon>
        <taxon>Pleomorphomonas</taxon>
        <taxon>environmental samples</taxon>
    </lineage>
</organism>
<dbReference type="CDD" id="cd13585">
    <property type="entry name" value="PBP2_TMBP_like"/>
    <property type="match status" value="1"/>
</dbReference>
<sequence>MRKLIGSSVVLLLASGSLASAGVEITIATVNNGDMVRMQGLTKEFEAAHPDITLNWAVMSENELRQKVTTDIATKGGKYDVLTIGTYEAPIWAKQGWLKELTFDADYDVDDLLPAIRAGLTYEDKLYAAPFYGESSMVMYRTDLIEKAGLTMPDAPTWEFIADAARKMTDRAAGVNGICLRGKAGWGENMAFVTAMSNSFGARWFDENWHPQFDQPEWKQTLQFYVDLMKDAGPAGAENNGFNENLALFNDGKCGMWIDATVAASFVTNPASSTVADKVGFALAPDNGLGKRSNWLWAWNLAVPASSQNADAAQTFIAWATSKEYTALVASDEGWANVPPGTRGSLYRNEAYLKAAPFAKMTLDSINAADPKNPTVKPVPYTGIQFVAIPEFQGLATTIGQQFSSALAGKVTVDAALSSAQSNATREMTRARYIK</sequence>
<comment type="similarity">
    <text evidence="2">Belongs to the bacterial solute-binding protein 1 family.</text>
</comment>
<dbReference type="Gene3D" id="3.40.190.10">
    <property type="entry name" value="Periplasmic binding protein-like II"/>
    <property type="match status" value="2"/>
</dbReference>
<dbReference type="PANTHER" id="PTHR43649:SF12">
    <property type="entry name" value="DIACETYLCHITOBIOSE BINDING PROTEIN DASA"/>
    <property type="match status" value="1"/>
</dbReference>
<evidence type="ECO:0000313" key="5">
    <source>
        <dbReference type="EMBL" id="SCM75010.1"/>
    </source>
</evidence>
<dbReference type="GO" id="GO:0042597">
    <property type="term" value="C:periplasmic space"/>
    <property type="evidence" value="ECO:0007669"/>
    <property type="project" value="UniProtKB-SubCell"/>
</dbReference>
<dbReference type="AlphaFoldDB" id="A0A212LBY0"/>
<evidence type="ECO:0000256" key="3">
    <source>
        <dbReference type="ARBA" id="ARBA00022764"/>
    </source>
</evidence>
<dbReference type="InterPro" id="IPR050490">
    <property type="entry name" value="Bact_solute-bd_prot1"/>
</dbReference>
<proteinExistence type="inferred from homology"/>
<dbReference type="InterPro" id="IPR006059">
    <property type="entry name" value="SBP"/>
</dbReference>
<accession>A0A212LBY0</accession>
<dbReference type="PANTHER" id="PTHR43649">
    <property type="entry name" value="ARABINOSE-BINDING PROTEIN-RELATED"/>
    <property type="match status" value="1"/>
</dbReference>
<name>A0A212LBY0_9HYPH</name>
<keyword evidence="4" id="KW-0732">Signal</keyword>
<dbReference type="EMBL" id="FMJD01000005">
    <property type="protein sequence ID" value="SCM75010.1"/>
    <property type="molecule type" value="Genomic_DNA"/>
</dbReference>
<evidence type="ECO:0000256" key="2">
    <source>
        <dbReference type="ARBA" id="ARBA00008520"/>
    </source>
</evidence>
<evidence type="ECO:0000256" key="4">
    <source>
        <dbReference type="SAM" id="SignalP"/>
    </source>
</evidence>
<feature type="signal peptide" evidence="4">
    <location>
        <begin position="1"/>
        <end position="21"/>
    </location>
</feature>
<comment type="subcellular location">
    <subcellularLocation>
        <location evidence="1">Periplasm</location>
    </subcellularLocation>
</comment>
<evidence type="ECO:0000256" key="1">
    <source>
        <dbReference type="ARBA" id="ARBA00004418"/>
    </source>
</evidence>
<dbReference type="Pfam" id="PF01547">
    <property type="entry name" value="SBP_bac_1"/>
    <property type="match status" value="1"/>
</dbReference>
<keyword evidence="3" id="KW-0574">Periplasm</keyword>